<proteinExistence type="inferred from homology"/>
<keyword evidence="3 4" id="KW-0663">Pyridoxal phosphate</keyword>
<dbReference type="Proteomes" id="UP000243528">
    <property type="component" value="Unassembled WGS sequence"/>
</dbReference>
<evidence type="ECO:0000313" key="7">
    <source>
        <dbReference type="Proteomes" id="UP000243528"/>
    </source>
</evidence>
<dbReference type="GO" id="GO:0008483">
    <property type="term" value="F:transaminase activity"/>
    <property type="evidence" value="ECO:0007669"/>
    <property type="project" value="TreeGrafter"/>
</dbReference>
<evidence type="ECO:0000256" key="1">
    <source>
        <dbReference type="ARBA" id="ARBA00001933"/>
    </source>
</evidence>
<dbReference type="InterPro" id="IPR015421">
    <property type="entry name" value="PyrdxlP-dep_Trfase_major"/>
</dbReference>
<feature type="modified residue" description="N6-(pyridoxal phosphate)lysine" evidence="3">
    <location>
        <position position="207"/>
    </location>
</feature>
<dbReference type="InterPro" id="IPR000653">
    <property type="entry name" value="DegT/StrS_aminotransferase"/>
</dbReference>
<dbReference type="PIRSF" id="PIRSF000390">
    <property type="entry name" value="PLP_StrS"/>
    <property type="match status" value="1"/>
</dbReference>
<dbReference type="InterPro" id="IPR015422">
    <property type="entry name" value="PyrdxlP-dep_Trfase_small"/>
</dbReference>
<reference evidence="6 7" key="1">
    <citation type="submission" date="2018-03" db="EMBL/GenBank/DDBJ databases">
        <title>Genomic Encyclopedia of Archaeal and Bacterial Type Strains, Phase II (KMG-II): from individual species to whole genera.</title>
        <authorList>
            <person name="Goeker M."/>
        </authorList>
    </citation>
    <scope>NUCLEOTIDE SEQUENCE [LARGE SCALE GENOMIC DNA]</scope>
    <source>
        <strain evidence="6 7">DSM 45211</strain>
    </source>
</reference>
<dbReference type="RefSeq" id="WP_106539491.1">
    <property type="nucleotide sequence ID" value="NZ_PYGE01000024.1"/>
</dbReference>
<gene>
    <name evidence="6" type="ORF">CLV30_1243</name>
</gene>
<sequence>MTDGQDLAVDGGPAVRTGPPLPSAMSADGRRIGAEEEAAVLRVLRSGMLSGVWGPEVPALAREFAEQVGSGHAVACSSGTAALHLAVAAVDPEPGDEIIVPPISDIGSVAPVLAQNAVPVFADVDPVTGCLDPDRVAELVSPRTRAIVVVHLFGKAADVTRLRALADANGVMLIEDCAQAYLTPVSAGSALAGTAGHLGCFSLQQHKHVTAGDGGLVVTDDAGLAERMRRFADKGWPRETGERAYLHFALNYRMTELVAAVAREQLRKLPDVVTARRRHAARLTAQLADLPGATLPADAGDHSYWYYPLLIDGLDEPGLQRYAAALTSEGVPAVPGYLRRPLYAEPVLREPRTYGMSGYPLRGSTEYSDGLCPVAESLVYRRLVVLPCNENFTDADVDDVAAAVRKVHTRLATGGAA</sequence>
<feature type="region of interest" description="Disordered" evidence="5">
    <location>
        <begin position="1"/>
        <end position="29"/>
    </location>
</feature>
<dbReference type="GO" id="GO:0000271">
    <property type="term" value="P:polysaccharide biosynthetic process"/>
    <property type="evidence" value="ECO:0007669"/>
    <property type="project" value="TreeGrafter"/>
</dbReference>
<dbReference type="OrthoDB" id="9804264at2"/>
<dbReference type="Pfam" id="PF01041">
    <property type="entry name" value="DegT_DnrJ_EryC1"/>
    <property type="match status" value="1"/>
</dbReference>
<dbReference type="InterPro" id="IPR015424">
    <property type="entry name" value="PyrdxlP-dep_Trfase"/>
</dbReference>
<dbReference type="SUPFAM" id="SSF53383">
    <property type="entry name" value="PLP-dependent transferases"/>
    <property type="match status" value="1"/>
</dbReference>
<dbReference type="EMBL" id="PYGE01000024">
    <property type="protein sequence ID" value="PSK96919.1"/>
    <property type="molecule type" value="Genomic_DNA"/>
</dbReference>
<dbReference type="Gene3D" id="3.90.1150.10">
    <property type="entry name" value="Aspartate Aminotransferase, domain 1"/>
    <property type="match status" value="1"/>
</dbReference>
<evidence type="ECO:0000313" key="6">
    <source>
        <dbReference type="EMBL" id="PSK96919.1"/>
    </source>
</evidence>
<protein>
    <submittedName>
        <fullName evidence="6">dTDP-4-amino-4,6-dideoxygalactose transaminase</fullName>
    </submittedName>
</protein>
<evidence type="ECO:0000256" key="4">
    <source>
        <dbReference type="RuleBase" id="RU004508"/>
    </source>
</evidence>
<dbReference type="PANTHER" id="PTHR30244">
    <property type="entry name" value="TRANSAMINASE"/>
    <property type="match status" value="1"/>
</dbReference>
<dbReference type="PANTHER" id="PTHR30244:SF34">
    <property type="entry name" value="DTDP-4-AMINO-4,6-DIDEOXYGALACTOSE TRANSAMINASE"/>
    <property type="match status" value="1"/>
</dbReference>
<name>A0A2P8DID2_9ACTN</name>
<evidence type="ECO:0000256" key="5">
    <source>
        <dbReference type="SAM" id="MobiDB-lite"/>
    </source>
</evidence>
<keyword evidence="7" id="KW-1185">Reference proteome</keyword>
<organism evidence="6 7">
    <name type="scientific">Haloactinopolyspora alba</name>
    <dbReference type="NCBI Taxonomy" id="648780"/>
    <lineage>
        <taxon>Bacteria</taxon>
        <taxon>Bacillati</taxon>
        <taxon>Actinomycetota</taxon>
        <taxon>Actinomycetes</taxon>
        <taxon>Jiangellales</taxon>
        <taxon>Jiangellaceae</taxon>
        <taxon>Haloactinopolyspora</taxon>
    </lineage>
</organism>
<dbReference type="AlphaFoldDB" id="A0A2P8DID2"/>
<evidence type="ECO:0000256" key="2">
    <source>
        <dbReference type="PIRSR" id="PIRSR000390-1"/>
    </source>
</evidence>
<feature type="active site" description="Proton acceptor" evidence="2">
    <location>
        <position position="207"/>
    </location>
</feature>
<dbReference type="CDD" id="cd00616">
    <property type="entry name" value="AHBA_syn"/>
    <property type="match status" value="1"/>
</dbReference>
<comment type="caution">
    <text evidence="6">The sequence shown here is derived from an EMBL/GenBank/DDBJ whole genome shotgun (WGS) entry which is preliminary data.</text>
</comment>
<dbReference type="GO" id="GO:0030170">
    <property type="term" value="F:pyridoxal phosphate binding"/>
    <property type="evidence" value="ECO:0007669"/>
    <property type="project" value="TreeGrafter"/>
</dbReference>
<accession>A0A2P8DID2</accession>
<comment type="similarity">
    <text evidence="4">Belongs to the DegT/DnrJ/EryC1 family.</text>
</comment>
<evidence type="ECO:0000256" key="3">
    <source>
        <dbReference type="PIRSR" id="PIRSR000390-2"/>
    </source>
</evidence>
<comment type="cofactor">
    <cofactor evidence="1">
        <name>pyridoxal 5'-phosphate</name>
        <dbReference type="ChEBI" id="CHEBI:597326"/>
    </cofactor>
</comment>
<dbReference type="Gene3D" id="3.40.640.10">
    <property type="entry name" value="Type I PLP-dependent aspartate aminotransferase-like (Major domain)"/>
    <property type="match status" value="1"/>
</dbReference>